<dbReference type="GO" id="GO:0003700">
    <property type="term" value="F:DNA-binding transcription factor activity"/>
    <property type="evidence" value="ECO:0007669"/>
    <property type="project" value="InterPro"/>
</dbReference>
<comment type="caution">
    <text evidence="5">The sequence shown here is derived from an EMBL/GenBank/DDBJ whole genome shotgun (WGS) entry which is preliminary data.</text>
</comment>
<sequence>MQDYLPPPTKRQLQELLARSLSAHYADFSGAAARAGLTAMQAKTLTVLRGAPASMRSLADALTCDASNVTGIIDRLEKRGLVRREASSTDRRVKCLVLTEDGEQAIDAIRERMEQVRTGLDGLSDRQRTELYRLLTAVFPP</sequence>
<evidence type="ECO:0000256" key="2">
    <source>
        <dbReference type="ARBA" id="ARBA00023125"/>
    </source>
</evidence>
<name>A0A6A0B2R7_9ACTN</name>
<organism evidence="5 6">
    <name type="scientific">Streptomyces pacificus</name>
    <dbReference type="NCBI Taxonomy" id="2705029"/>
    <lineage>
        <taxon>Bacteria</taxon>
        <taxon>Bacillati</taxon>
        <taxon>Actinomycetota</taxon>
        <taxon>Actinomycetes</taxon>
        <taxon>Kitasatosporales</taxon>
        <taxon>Streptomycetaceae</taxon>
        <taxon>Streptomyces</taxon>
    </lineage>
</organism>
<dbReference type="AlphaFoldDB" id="A0A6A0B2R7"/>
<dbReference type="InterPro" id="IPR023187">
    <property type="entry name" value="Tscrpt_reg_MarR-type_CS"/>
</dbReference>
<dbReference type="PANTHER" id="PTHR33164:SF99">
    <property type="entry name" value="MARR FAMILY REGULATORY PROTEIN"/>
    <property type="match status" value="1"/>
</dbReference>
<accession>A0A6A0B2R7</accession>
<dbReference type="EMBL" id="BLLG01000030">
    <property type="protein sequence ID" value="GFH39432.1"/>
    <property type="molecule type" value="Genomic_DNA"/>
</dbReference>
<evidence type="ECO:0000313" key="6">
    <source>
        <dbReference type="Proteomes" id="UP000484988"/>
    </source>
</evidence>
<keyword evidence="1" id="KW-0805">Transcription regulation</keyword>
<dbReference type="InterPro" id="IPR036390">
    <property type="entry name" value="WH_DNA-bd_sf"/>
</dbReference>
<gene>
    <name evidence="5" type="ORF">SCWH03_56990</name>
</gene>
<protein>
    <submittedName>
        <fullName evidence="5">MarR family transcriptional regulator</fullName>
    </submittedName>
</protein>
<dbReference type="Pfam" id="PF01047">
    <property type="entry name" value="MarR"/>
    <property type="match status" value="1"/>
</dbReference>
<dbReference type="PROSITE" id="PS50995">
    <property type="entry name" value="HTH_MARR_2"/>
    <property type="match status" value="1"/>
</dbReference>
<dbReference type="PANTHER" id="PTHR33164">
    <property type="entry name" value="TRANSCRIPTIONAL REGULATOR, MARR FAMILY"/>
    <property type="match status" value="1"/>
</dbReference>
<dbReference type="GO" id="GO:0006950">
    <property type="term" value="P:response to stress"/>
    <property type="evidence" value="ECO:0007669"/>
    <property type="project" value="TreeGrafter"/>
</dbReference>
<reference evidence="5 6" key="1">
    <citation type="submission" date="2020-02" db="EMBL/GenBank/DDBJ databases">
        <title>Whole Genome Shotgun Sequence of Streptomyces sp. strain CWH03.</title>
        <authorList>
            <person name="Dohra H."/>
            <person name="Kodani S."/>
            <person name="Yamamura H."/>
        </authorList>
    </citation>
    <scope>NUCLEOTIDE SEQUENCE [LARGE SCALE GENOMIC DNA]</scope>
    <source>
        <strain evidence="5 6">CWH03</strain>
    </source>
</reference>
<keyword evidence="2" id="KW-0238">DNA-binding</keyword>
<dbReference type="InterPro" id="IPR039422">
    <property type="entry name" value="MarR/SlyA-like"/>
</dbReference>
<evidence type="ECO:0000256" key="1">
    <source>
        <dbReference type="ARBA" id="ARBA00023015"/>
    </source>
</evidence>
<proteinExistence type="predicted"/>
<dbReference type="Gene3D" id="1.10.10.10">
    <property type="entry name" value="Winged helix-like DNA-binding domain superfamily/Winged helix DNA-binding domain"/>
    <property type="match status" value="1"/>
</dbReference>
<dbReference type="Proteomes" id="UP000484988">
    <property type="component" value="Unassembled WGS sequence"/>
</dbReference>
<dbReference type="SUPFAM" id="SSF46785">
    <property type="entry name" value="Winged helix' DNA-binding domain"/>
    <property type="match status" value="1"/>
</dbReference>
<dbReference type="SMART" id="SM00347">
    <property type="entry name" value="HTH_MARR"/>
    <property type="match status" value="1"/>
</dbReference>
<dbReference type="PROSITE" id="PS01117">
    <property type="entry name" value="HTH_MARR_1"/>
    <property type="match status" value="1"/>
</dbReference>
<keyword evidence="3" id="KW-0804">Transcription</keyword>
<dbReference type="InterPro" id="IPR036388">
    <property type="entry name" value="WH-like_DNA-bd_sf"/>
</dbReference>
<dbReference type="InterPro" id="IPR000835">
    <property type="entry name" value="HTH_MarR-typ"/>
</dbReference>
<keyword evidence="6" id="KW-1185">Reference proteome</keyword>
<evidence type="ECO:0000259" key="4">
    <source>
        <dbReference type="PROSITE" id="PS50995"/>
    </source>
</evidence>
<dbReference type="PRINTS" id="PR00598">
    <property type="entry name" value="HTHMARR"/>
</dbReference>
<evidence type="ECO:0000313" key="5">
    <source>
        <dbReference type="EMBL" id="GFH39432.1"/>
    </source>
</evidence>
<evidence type="ECO:0000256" key="3">
    <source>
        <dbReference type="ARBA" id="ARBA00023163"/>
    </source>
</evidence>
<feature type="domain" description="HTH marR-type" evidence="4">
    <location>
        <begin position="10"/>
        <end position="140"/>
    </location>
</feature>
<dbReference type="GO" id="GO:0003677">
    <property type="term" value="F:DNA binding"/>
    <property type="evidence" value="ECO:0007669"/>
    <property type="project" value="UniProtKB-KW"/>
</dbReference>
<dbReference type="RefSeq" id="WP_254077065.1">
    <property type="nucleotide sequence ID" value="NZ_BLLG01000030.1"/>
</dbReference>